<organism evidence="2 3">
    <name type="scientific">Planobispora rosea</name>
    <dbReference type="NCBI Taxonomy" id="35762"/>
    <lineage>
        <taxon>Bacteria</taxon>
        <taxon>Bacillati</taxon>
        <taxon>Actinomycetota</taxon>
        <taxon>Actinomycetes</taxon>
        <taxon>Streptosporangiales</taxon>
        <taxon>Streptosporangiaceae</taxon>
        <taxon>Planobispora</taxon>
    </lineage>
</organism>
<dbReference type="RefSeq" id="WP_068920894.1">
    <property type="nucleotide sequence ID" value="NZ_BMQP01000101.1"/>
</dbReference>
<reference evidence="2" key="1">
    <citation type="submission" date="2021-01" db="EMBL/GenBank/DDBJ databases">
        <title>Whole genome shotgun sequence of Planobispora rosea NBRC 15558.</title>
        <authorList>
            <person name="Komaki H."/>
            <person name="Tamura T."/>
        </authorList>
    </citation>
    <scope>NUCLEOTIDE SEQUENCE</scope>
    <source>
        <strain evidence="2">NBRC 15558</strain>
    </source>
</reference>
<dbReference type="EMBL" id="BOOI01000132">
    <property type="protein sequence ID" value="GIH89328.1"/>
    <property type="molecule type" value="Genomic_DNA"/>
</dbReference>
<feature type="region of interest" description="Disordered" evidence="1">
    <location>
        <begin position="1"/>
        <end position="36"/>
    </location>
</feature>
<comment type="caution">
    <text evidence="2">The sequence shown here is derived from an EMBL/GenBank/DDBJ whole genome shotgun (WGS) entry which is preliminary data.</text>
</comment>
<dbReference type="AlphaFoldDB" id="A0A8J3WHA6"/>
<evidence type="ECO:0000313" key="2">
    <source>
        <dbReference type="EMBL" id="GIH89328.1"/>
    </source>
</evidence>
<proteinExistence type="predicted"/>
<keyword evidence="3" id="KW-1185">Reference proteome</keyword>
<protein>
    <submittedName>
        <fullName evidence="2">Uncharacterized protein</fullName>
    </submittedName>
</protein>
<dbReference type="Proteomes" id="UP000655044">
    <property type="component" value="Unassembled WGS sequence"/>
</dbReference>
<name>A0A8J3WHA6_PLARO</name>
<accession>A0A8J3WHA6</accession>
<evidence type="ECO:0000313" key="3">
    <source>
        <dbReference type="Proteomes" id="UP000655044"/>
    </source>
</evidence>
<sequence>MRPQPAENKQLPDEPENSPVYGGAHGGVDRSQGGADQYSTQCLEAVLTWLEENPDVLFPLTVRVTGAGLVADAHPEVRPDW</sequence>
<gene>
    <name evidence="2" type="ORF">Pro02_77360</name>
</gene>
<evidence type="ECO:0000256" key="1">
    <source>
        <dbReference type="SAM" id="MobiDB-lite"/>
    </source>
</evidence>